<evidence type="ECO:0000313" key="2">
    <source>
        <dbReference type="EMBL" id="KAK3669165.1"/>
    </source>
</evidence>
<proteinExistence type="predicted"/>
<dbReference type="AlphaFoldDB" id="A0AAE0TLK0"/>
<feature type="region of interest" description="Disordered" evidence="1">
    <location>
        <begin position="448"/>
        <end position="536"/>
    </location>
</feature>
<organism evidence="2 3">
    <name type="scientific">Recurvomyces mirabilis</name>
    <dbReference type="NCBI Taxonomy" id="574656"/>
    <lineage>
        <taxon>Eukaryota</taxon>
        <taxon>Fungi</taxon>
        <taxon>Dikarya</taxon>
        <taxon>Ascomycota</taxon>
        <taxon>Pezizomycotina</taxon>
        <taxon>Dothideomycetes</taxon>
        <taxon>Dothideomycetidae</taxon>
        <taxon>Mycosphaerellales</taxon>
        <taxon>Teratosphaeriaceae</taxon>
        <taxon>Recurvomyces</taxon>
    </lineage>
</organism>
<reference evidence="2" key="1">
    <citation type="submission" date="2023-07" db="EMBL/GenBank/DDBJ databases">
        <title>Black Yeasts Isolated from many extreme environments.</title>
        <authorList>
            <person name="Coleine C."/>
            <person name="Stajich J.E."/>
            <person name="Selbmann L."/>
        </authorList>
    </citation>
    <scope>NUCLEOTIDE SEQUENCE</scope>
    <source>
        <strain evidence="2">CCFEE 5485</strain>
    </source>
</reference>
<evidence type="ECO:0000313" key="3">
    <source>
        <dbReference type="Proteomes" id="UP001274830"/>
    </source>
</evidence>
<dbReference type="EMBL" id="JAUTXT010000108">
    <property type="protein sequence ID" value="KAK3669165.1"/>
    <property type="molecule type" value="Genomic_DNA"/>
</dbReference>
<name>A0AAE0TLK0_9PEZI</name>
<gene>
    <name evidence="2" type="ORF">LTR78_010957</name>
</gene>
<dbReference type="Proteomes" id="UP001274830">
    <property type="component" value="Unassembled WGS sequence"/>
</dbReference>
<feature type="compositionally biased region" description="Basic and acidic residues" evidence="1">
    <location>
        <begin position="511"/>
        <end position="521"/>
    </location>
</feature>
<sequence>MDVDSFPTIEKMTPPASTWMSRTPRIPECARAGLEVTIVTHTAQDSSQTCSENGHGVAGLSVGPDSYFENPQIANVGERRRSTSPEVPDSASTCDLPSCATQKIVADNSANELCRDNQDNLVTLGADASPPPTSSQRLTDATVLASTAGSYDDEQVPRSLPKARDETTIETSVAAAANELPEAVSSKSHDTAPFVPDIALEGSLEDVSGEATSNVSSEAGAITETLGEAILTGEPVGAREWDPDALTNPTTPLQPHAEPAQTASVISPASLAETPGAKRIPDESAHSPTPPSYSQDVLSTPDLLARAQDEVDTEVSTELSEPDRNAMPLVEGLDAPLPSASAIAQRKISPNVPASRDTDMAEKPSPLDLPDAMSPISSLADRSETPRPKMLHSGDPDQTGVPVAPSPSPLQDVTLLQMPESLTSDLSQIEVALGKGLELSLTDATDEVPAADRVSTPNAAPQAASSMAEDSDPISDDELSSPLMRKNAHRERGDRKRTPASGFHGPRRARPRENTLVERPSRRALQGQNPDRNIPYATFGLDSSQLIITYESHPVHPLALYMGSTARNQAELTQARIKKLDSTRSELLDYPPMAGNSEADHKDANLIRRLCLSPLRDEDTPRLVDAVKALRRRSEVAEDEVNLFRCLESLMVMVTQQYNEEEVGVTAEVRLSYVFMGVSG</sequence>
<feature type="region of interest" description="Disordered" evidence="1">
    <location>
        <begin position="147"/>
        <end position="166"/>
    </location>
</feature>
<feature type="region of interest" description="Disordered" evidence="1">
    <location>
        <begin position="45"/>
        <end position="64"/>
    </location>
</feature>
<accession>A0AAE0TLK0</accession>
<feature type="compositionally biased region" description="Basic and acidic residues" evidence="1">
    <location>
        <begin position="381"/>
        <end position="395"/>
    </location>
</feature>
<evidence type="ECO:0000256" key="1">
    <source>
        <dbReference type="SAM" id="MobiDB-lite"/>
    </source>
</evidence>
<feature type="compositionally biased region" description="Acidic residues" evidence="1">
    <location>
        <begin position="469"/>
        <end position="479"/>
    </location>
</feature>
<comment type="caution">
    <text evidence="2">The sequence shown here is derived from an EMBL/GenBank/DDBJ whole genome shotgun (WGS) entry which is preliminary data.</text>
</comment>
<protein>
    <submittedName>
        <fullName evidence="2">Uncharacterized protein</fullName>
    </submittedName>
</protein>
<feature type="compositionally biased region" description="Polar residues" evidence="1">
    <location>
        <begin position="455"/>
        <end position="465"/>
    </location>
</feature>
<keyword evidence="3" id="KW-1185">Reference proteome</keyword>
<feature type="region of interest" description="Disordered" evidence="1">
    <location>
        <begin position="238"/>
        <end position="411"/>
    </location>
</feature>
<feature type="region of interest" description="Disordered" evidence="1">
    <location>
        <begin position="1"/>
        <end position="23"/>
    </location>
</feature>